<dbReference type="Pfam" id="PF02754">
    <property type="entry name" value="CCG"/>
    <property type="match status" value="2"/>
</dbReference>
<reference evidence="8 9" key="1">
    <citation type="journal article" date="2011" name="Stand. Genomic Sci.">
        <title>Complete genome sequence of Desulfobulbus propionicus type strain (1pr3).</title>
        <authorList>
            <person name="Pagani I."/>
            <person name="Lapidus A."/>
            <person name="Nolan M."/>
            <person name="Lucas S."/>
            <person name="Hammon N."/>
            <person name="Deshpande S."/>
            <person name="Cheng J.F."/>
            <person name="Chertkov O."/>
            <person name="Davenport K."/>
            <person name="Tapia R."/>
            <person name="Han C."/>
            <person name="Goodwin L."/>
            <person name="Pitluck S."/>
            <person name="Liolios K."/>
            <person name="Mavromatis K."/>
            <person name="Ivanova N."/>
            <person name="Mikhailova N."/>
            <person name="Pati A."/>
            <person name="Chen A."/>
            <person name="Palaniappan K."/>
            <person name="Land M."/>
            <person name="Hauser L."/>
            <person name="Chang Y.J."/>
            <person name="Jeffries C.D."/>
            <person name="Detter J.C."/>
            <person name="Brambilla E."/>
            <person name="Kannan K.P."/>
            <person name="Djao O.D."/>
            <person name="Rohde M."/>
            <person name="Pukall R."/>
            <person name="Spring S."/>
            <person name="Goker M."/>
            <person name="Sikorski J."/>
            <person name="Woyke T."/>
            <person name="Bristow J."/>
            <person name="Eisen J.A."/>
            <person name="Markowitz V."/>
            <person name="Hugenholtz P."/>
            <person name="Kyrpides N.C."/>
            <person name="Klenk H.P."/>
        </authorList>
    </citation>
    <scope>NUCLEOTIDE SEQUENCE [LARGE SCALE GENOMIC DNA]</scope>
    <source>
        <strain evidence="9">ATCC 33891 / DSM 2032 / 1pr3</strain>
    </source>
</reference>
<feature type="domain" description="4Fe-4S ferredoxin-type" evidence="7">
    <location>
        <begin position="159"/>
        <end position="190"/>
    </location>
</feature>
<dbReference type="PROSITE" id="PS00198">
    <property type="entry name" value="4FE4S_FER_1"/>
    <property type="match status" value="1"/>
</dbReference>
<dbReference type="GO" id="GO:0046872">
    <property type="term" value="F:metal ion binding"/>
    <property type="evidence" value="ECO:0007669"/>
    <property type="project" value="UniProtKB-KW"/>
</dbReference>
<dbReference type="RefSeq" id="WP_015724056.1">
    <property type="nucleotide sequence ID" value="NC_014972.1"/>
</dbReference>
<dbReference type="Proteomes" id="UP000006365">
    <property type="component" value="Chromosome"/>
</dbReference>
<evidence type="ECO:0000259" key="7">
    <source>
        <dbReference type="PROSITE" id="PS51379"/>
    </source>
</evidence>
<keyword evidence="3" id="KW-0560">Oxidoreductase</keyword>
<organism evidence="8 9">
    <name type="scientific">Desulfobulbus propionicus (strain ATCC 33891 / DSM 2032 / VKM B-1956 / 1pr3)</name>
    <dbReference type="NCBI Taxonomy" id="577650"/>
    <lineage>
        <taxon>Bacteria</taxon>
        <taxon>Pseudomonadati</taxon>
        <taxon>Thermodesulfobacteriota</taxon>
        <taxon>Desulfobulbia</taxon>
        <taxon>Desulfobulbales</taxon>
        <taxon>Desulfobulbaceae</taxon>
        <taxon>Desulfobulbus</taxon>
    </lineage>
</organism>
<keyword evidence="2" id="KW-0479">Metal-binding</keyword>
<dbReference type="GO" id="GO:0016491">
    <property type="term" value="F:oxidoreductase activity"/>
    <property type="evidence" value="ECO:0007669"/>
    <property type="project" value="UniProtKB-KW"/>
</dbReference>
<dbReference type="AlphaFoldDB" id="A0A7U3YLE2"/>
<evidence type="ECO:0000256" key="6">
    <source>
        <dbReference type="SAM" id="SignalP"/>
    </source>
</evidence>
<name>A0A7U3YLE2_DESPD</name>
<evidence type="ECO:0000256" key="4">
    <source>
        <dbReference type="ARBA" id="ARBA00023004"/>
    </source>
</evidence>
<evidence type="ECO:0000256" key="2">
    <source>
        <dbReference type="ARBA" id="ARBA00022723"/>
    </source>
</evidence>
<proteinExistence type="predicted"/>
<keyword evidence="1" id="KW-0004">4Fe-4S</keyword>
<keyword evidence="4" id="KW-0408">Iron</keyword>
<dbReference type="InterPro" id="IPR051460">
    <property type="entry name" value="HdrC_iron-sulfur_subunit"/>
</dbReference>
<dbReference type="PANTHER" id="PTHR43255:SF1">
    <property type="entry name" value="IRON-SULFUR-BINDING OXIDOREDUCTASE FADF-RELATED"/>
    <property type="match status" value="1"/>
</dbReference>
<dbReference type="Pfam" id="PF13183">
    <property type="entry name" value="Fer4_8"/>
    <property type="match status" value="1"/>
</dbReference>
<evidence type="ECO:0000256" key="1">
    <source>
        <dbReference type="ARBA" id="ARBA00022485"/>
    </source>
</evidence>
<dbReference type="Pfam" id="PF02662">
    <property type="entry name" value="FlpD"/>
    <property type="match status" value="1"/>
</dbReference>
<dbReference type="GO" id="GO:0051539">
    <property type="term" value="F:4 iron, 4 sulfur cluster binding"/>
    <property type="evidence" value="ECO:0007669"/>
    <property type="project" value="UniProtKB-KW"/>
</dbReference>
<dbReference type="PANTHER" id="PTHR43255">
    <property type="entry name" value="IRON-SULFUR-BINDING OXIDOREDUCTASE FADF-RELATED-RELATED"/>
    <property type="match status" value="1"/>
</dbReference>
<dbReference type="EMBL" id="CP002364">
    <property type="protein sequence ID" value="ADW17515.1"/>
    <property type="molecule type" value="Genomic_DNA"/>
</dbReference>
<dbReference type="InterPro" id="IPR017896">
    <property type="entry name" value="4Fe4S_Fe-S-bd"/>
</dbReference>
<dbReference type="InterPro" id="IPR003813">
    <property type="entry name" value="MvhD/FlpD"/>
</dbReference>
<dbReference type="KEGG" id="dpr:Despr_1352"/>
<dbReference type="InterPro" id="IPR004017">
    <property type="entry name" value="Cys_rich_dom"/>
</dbReference>
<evidence type="ECO:0000256" key="3">
    <source>
        <dbReference type="ARBA" id="ARBA00023002"/>
    </source>
</evidence>
<feature type="domain" description="4Fe-4S ferredoxin-type" evidence="7">
    <location>
        <begin position="202"/>
        <end position="232"/>
    </location>
</feature>
<evidence type="ECO:0000313" key="9">
    <source>
        <dbReference type="Proteomes" id="UP000006365"/>
    </source>
</evidence>
<accession>A0A7U3YLE2</accession>
<dbReference type="GO" id="GO:0005886">
    <property type="term" value="C:plasma membrane"/>
    <property type="evidence" value="ECO:0007669"/>
    <property type="project" value="TreeGrafter"/>
</dbReference>
<sequence>MNNQASHNKLNILLFLCNWGAHAAFLTLQDQRRPIPDEIRMVRTPCTGRIDRAMMLKAFAKGADGVALVGCEPGTCRYGSGTATSQRNTQDVQKVLDIMGLGGDRLRFAAFLPEESEQLLAFLQEFSSDIRALGPAGIDPVPVVPVPDVAACKQELQQLVATYDIHACQDCGKCTSACPLALIGKSFSPRAIASAVITGGIHAPGVRENAWSCLTCGLCYERCPSAVNFPAFIKELRHLYRQTELPGQEVHGGFFHSLMRSMSSPSITPKRWTELPEDIRVDPHSTTLFFGGCAPYYDVFFGKRMEVETNRILIDSLRLLNFFDVAPRLLSDERCCGHDLLWSGDRENFLRLARLNVDQLNQLGIETVITTCPECFMTLRTTYAEQGLEPKFKVVHLYDFLEEQIDKGAVGFEPFDHAITFQDSCRLGRLEGRVDLPRKLLKRLKPKQFVEMKESGGASICCGNCAWTGCDSYSKAMQVKRLQQAHATGSDLVVTACPKCQIHLKCAMEDPFRREQLSIELMDLTSVIAQTIRWE</sequence>
<keyword evidence="9" id="KW-1185">Reference proteome</keyword>
<keyword evidence="6" id="KW-0732">Signal</keyword>
<feature type="chain" id="PRO_5031059091" evidence="6">
    <location>
        <begin position="24"/>
        <end position="535"/>
    </location>
</feature>
<evidence type="ECO:0000313" key="8">
    <source>
        <dbReference type="EMBL" id="ADW17515.1"/>
    </source>
</evidence>
<dbReference type="Gene3D" id="1.10.1060.10">
    <property type="entry name" value="Alpha-helical ferredoxin"/>
    <property type="match status" value="1"/>
</dbReference>
<protein>
    <submittedName>
        <fullName evidence="8">Methyl-viologen-reducing hydrogenase delta subunit</fullName>
    </submittedName>
</protein>
<dbReference type="PROSITE" id="PS51379">
    <property type="entry name" value="4FE4S_FER_2"/>
    <property type="match status" value="2"/>
</dbReference>
<gene>
    <name evidence="8" type="ordered locus">Despr_1352</name>
</gene>
<evidence type="ECO:0000256" key="5">
    <source>
        <dbReference type="ARBA" id="ARBA00023014"/>
    </source>
</evidence>
<dbReference type="InterPro" id="IPR009051">
    <property type="entry name" value="Helical_ferredxn"/>
</dbReference>
<dbReference type="SUPFAM" id="SSF46548">
    <property type="entry name" value="alpha-helical ferredoxin"/>
    <property type="match status" value="1"/>
</dbReference>
<keyword evidence="5" id="KW-0411">Iron-sulfur</keyword>
<dbReference type="InterPro" id="IPR017900">
    <property type="entry name" value="4Fe4S_Fe_S_CS"/>
</dbReference>
<feature type="signal peptide" evidence="6">
    <location>
        <begin position="1"/>
        <end position="23"/>
    </location>
</feature>